<evidence type="ECO:0000256" key="3">
    <source>
        <dbReference type="SAM" id="MobiDB-lite"/>
    </source>
</evidence>
<dbReference type="CDD" id="cd00590">
    <property type="entry name" value="RRM_SF"/>
    <property type="match status" value="1"/>
</dbReference>
<dbReference type="InterPro" id="IPR036875">
    <property type="entry name" value="Znf_CCHC_sf"/>
</dbReference>
<gene>
    <name evidence="6" type="ORF">Fmac_027416</name>
</gene>
<dbReference type="InterPro" id="IPR012677">
    <property type="entry name" value="Nucleotide-bd_a/b_plait_sf"/>
</dbReference>
<evidence type="ECO:0000259" key="4">
    <source>
        <dbReference type="PROSITE" id="PS50102"/>
    </source>
</evidence>
<dbReference type="GO" id="GO:0003723">
    <property type="term" value="F:RNA binding"/>
    <property type="evidence" value="ECO:0007669"/>
    <property type="project" value="UniProtKB-UniRule"/>
</dbReference>
<name>A0ABD1LHL8_9FABA</name>
<dbReference type="Pfam" id="PF00076">
    <property type="entry name" value="RRM_1"/>
    <property type="match status" value="1"/>
</dbReference>
<keyword evidence="2" id="KW-0694">RNA-binding</keyword>
<evidence type="ECO:0000256" key="1">
    <source>
        <dbReference type="PROSITE-ProRule" id="PRU00047"/>
    </source>
</evidence>
<dbReference type="EMBL" id="JBGMDY010000009">
    <property type="protein sequence ID" value="KAL2323037.1"/>
    <property type="molecule type" value="Genomic_DNA"/>
</dbReference>
<dbReference type="SUPFAM" id="SSF57756">
    <property type="entry name" value="Retrovirus zinc finger-like domains"/>
    <property type="match status" value="1"/>
</dbReference>
<proteinExistence type="predicted"/>
<feature type="compositionally biased region" description="Polar residues" evidence="3">
    <location>
        <begin position="447"/>
        <end position="467"/>
    </location>
</feature>
<dbReference type="Gene3D" id="3.30.70.330">
    <property type="match status" value="1"/>
</dbReference>
<dbReference type="GO" id="GO:0008270">
    <property type="term" value="F:zinc ion binding"/>
    <property type="evidence" value="ECO:0007669"/>
    <property type="project" value="UniProtKB-KW"/>
</dbReference>
<dbReference type="InterPro" id="IPR000504">
    <property type="entry name" value="RRM_dom"/>
</dbReference>
<dbReference type="SUPFAM" id="SSF54928">
    <property type="entry name" value="RNA-binding domain, RBD"/>
    <property type="match status" value="1"/>
</dbReference>
<dbReference type="Proteomes" id="UP001603857">
    <property type="component" value="Unassembled WGS sequence"/>
</dbReference>
<evidence type="ECO:0000313" key="7">
    <source>
        <dbReference type="Proteomes" id="UP001603857"/>
    </source>
</evidence>
<dbReference type="InterPro" id="IPR035979">
    <property type="entry name" value="RBD_domain_sf"/>
</dbReference>
<dbReference type="PANTHER" id="PTHR48038:SF2">
    <property type="entry name" value="OS02G0536400 PROTEIN"/>
    <property type="match status" value="1"/>
</dbReference>
<sequence>MSLYIGNLSEHSRRDELVRVFRRFGHCNVQLKRDGYGFVVFDFPPDAEKALRALKDRNICGEQLTLTWSNKQPNTNFSRFARGGRRNASELQQVRNPDRVRYVRRRTGFSGWSNQKMGRGKSVEMPGNEMEYSHDDFKDYVGEEKDYGGDLPDQGGEVVANMEENGRWGEPVHDPLIDNGNGNALEFDRYEPYQGHDRKHDDDDYHVGYYGGSPAPLSQENVGGVQIGKDTSSRPNGSKFQQVCFRCGDPGHKKRYCPEQHSSQRKYDSLDVRHINRIDNKHKVEDEKKFGSGSWGKLQSIGNALPMRHQRDERRLYGSRNHHAPRRNASSPLTRETGRHKKKEDEGKKRSRKETELSERSIAKISKRTVSPSLHSDYSTSRSLSNSQSSKSLSRSSSQSRSRLVSSRSHSLSSKLKSSSKSQYSKGKSLNSRRSSSPMSLSVSPNQPLSSSPNKMQLNSNGSSINGTALESMDHLAVRGQQIGSKMELENTQPQGTCVAVNGKAAVYTTVVGGAEKGQFVHKNNHENHIFLKSSDRVTDLNKSHIGNLSTQTVNETQGLGHSGKLMLDAVSAEIQKPSSKTNASPHSDLSTIVSMEEIRMVLNNCSLELPKDDEDNLTIDAFFGCARLWPWHIVYYRRLKKGPISTENYARRIAQNQEFGIVDKYIRSSSGWGELSRENA</sequence>
<organism evidence="6 7">
    <name type="scientific">Flemingia macrophylla</name>
    <dbReference type="NCBI Taxonomy" id="520843"/>
    <lineage>
        <taxon>Eukaryota</taxon>
        <taxon>Viridiplantae</taxon>
        <taxon>Streptophyta</taxon>
        <taxon>Embryophyta</taxon>
        <taxon>Tracheophyta</taxon>
        <taxon>Spermatophyta</taxon>
        <taxon>Magnoliopsida</taxon>
        <taxon>eudicotyledons</taxon>
        <taxon>Gunneridae</taxon>
        <taxon>Pentapetalae</taxon>
        <taxon>rosids</taxon>
        <taxon>fabids</taxon>
        <taxon>Fabales</taxon>
        <taxon>Fabaceae</taxon>
        <taxon>Papilionoideae</taxon>
        <taxon>50 kb inversion clade</taxon>
        <taxon>NPAAA clade</taxon>
        <taxon>indigoferoid/millettioid clade</taxon>
        <taxon>Phaseoleae</taxon>
        <taxon>Flemingia</taxon>
    </lineage>
</organism>
<reference evidence="6 7" key="1">
    <citation type="submission" date="2024-08" db="EMBL/GenBank/DDBJ databases">
        <title>Insights into the chromosomal genome structure of Flemingia macrophylla.</title>
        <authorList>
            <person name="Ding Y."/>
            <person name="Zhao Y."/>
            <person name="Bi W."/>
            <person name="Wu M."/>
            <person name="Zhao G."/>
            <person name="Gong Y."/>
            <person name="Li W."/>
            <person name="Zhang P."/>
        </authorList>
    </citation>
    <scope>NUCLEOTIDE SEQUENCE [LARGE SCALE GENOMIC DNA]</scope>
    <source>
        <strain evidence="6">DYQJB</strain>
        <tissue evidence="6">Leaf</tissue>
    </source>
</reference>
<evidence type="ECO:0008006" key="8">
    <source>
        <dbReference type="Google" id="ProtNLM"/>
    </source>
</evidence>
<feature type="compositionally biased region" description="Low complexity" evidence="3">
    <location>
        <begin position="379"/>
        <end position="446"/>
    </location>
</feature>
<keyword evidence="1" id="KW-0863">Zinc-finger</keyword>
<dbReference type="InterPro" id="IPR001878">
    <property type="entry name" value="Znf_CCHC"/>
</dbReference>
<evidence type="ECO:0000256" key="2">
    <source>
        <dbReference type="PROSITE-ProRule" id="PRU00176"/>
    </source>
</evidence>
<feature type="domain" description="CCHC-type" evidence="5">
    <location>
        <begin position="244"/>
        <end position="259"/>
    </location>
</feature>
<dbReference type="PROSITE" id="PS50102">
    <property type="entry name" value="RRM"/>
    <property type="match status" value="1"/>
</dbReference>
<feature type="compositionally biased region" description="Polar residues" evidence="3">
    <location>
        <begin position="229"/>
        <end position="240"/>
    </location>
</feature>
<feature type="compositionally biased region" description="Polar residues" evidence="3">
    <location>
        <begin position="368"/>
        <end position="378"/>
    </location>
</feature>
<comment type="caution">
    <text evidence="6">The sequence shown here is derived from an EMBL/GenBank/DDBJ whole genome shotgun (WGS) entry which is preliminary data.</text>
</comment>
<keyword evidence="1" id="KW-0862">Zinc</keyword>
<dbReference type="PROSITE" id="PS50158">
    <property type="entry name" value="ZF_CCHC"/>
    <property type="match status" value="1"/>
</dbReference>
<feature type="region of interest" description="Disordered" evidence="3">
    <location>
        <begin position="285"/>
        <end position="467"/>
    </location>
</feature>
<evidence type="ECO:0000313" key="6">
    <source>
        <dbReference type="EMBL" id="KAL2323037.1"/>
    </source>
</evidence>
<dbReference type="SMART" id="SM00360">
    <property type="entry name" value="RRM"/>
    <property type="match status" value="1"/>
</dbReference>
<dbReference type="PANTHER" id="PTHR48038">
    <property type="entry name" value="RIBONUCLEOPROTEIN RB97D"/>
    <property type="match status" value="1"/>
</dbReference>
<evidence type="ECO:0000259" key="5">
    <source>
        <dbReference type="PROSITE" id="PS50158"/>
    </source>
</evidence>
<dbReference type="AlphaFoldDB" id="A0ABD1LHL8"/>
<feature type="region of interest" description="Disordered" evidence="3">
    <location>
        <begin position="212"/>
        <end position="240"/>
    </location>
</feature>
<protein>
    <recommendedName>
        <fullName evidence="8">Serine/arginine-rich splicing factor 4</fullName>
    </recommendedName>
</protein>
<feature type="compositionally biased region" description="Basic and acidic residues" evidence="3">
    <location>
        <begin position="343"/>
        <end position="362"/>
    </location>
</feature>
<keyword evidence="7" id="KW-1185">Reference proteome</keyword>
<dbReference type="SMART" id="SM00343">
    <property type="entry name" value="ZnF_C2HC"/>
    <property type="match status" value="1"/>
</dbReference>
<accession>A0ABD1LHL8</accession>
<feature type="domain" description="RRM" evidence="4">
    <location>
        <begin position="1"/>
        <end position="71"/>
    </location>
</feature>
<keyword evidence="1" id="KW-0479">Metal-binding</keyword>